<evidence type="ECO:0000313" key="1">
    <source>
        <dbReference type="EMBL" id="CAK7332003.1"/>
    </source>
</evidence>
<gene>
    <name evidence="1" type="ORF">DCAF_LOCUS8758</name>
</gene>
<dbReference type="Proteomes" id="UP001314170">
    <property type="component" value="Unassembled WGS sequence"/>
</dbReference>
<dbReference type="AlphaFoldDB" id="A0AAV1RAN6"/>
<sequence>MDIRLTAPSSVGVISNVIHSACYLPEVENALINNHGLVTCKLRMKRAQEILAAAVELWFNVMT</sequence>
<evidence type="ECO:0000313" key="2">
    <source>
        <dbReference type="Proteomes" id="UP001314170"/>
    </source>
</evidence>
<proteinExistence type="predicted"/>
<protein>
    <submittedName>
        <fullName evidence="1">Uncharacterized protein</fullName>
    </submittedName>
</protein>
<dbReference type="EMBL" id="CAWUPB010000913">
    <property type="protein sequence ID" value="CAK7332003.1"/>
    <property type="molecule type" value="Genomic_DNA"/>
</dbReference>
<accession>A0AAV1RAN6</accession>
<comment type="caution">
    <text evidence="1">The sequence shown here is derived from an EMBL/GenBank/DDBJ whole genome shotgun (WGS) entry which is preliminary data.</text>
</comment>
<keyword evidence="2" id="KW-1185">Reference proteome</keyword>
<name>A0AAV1RAN6_9ROSI</name>
<reference evidence="1 2" key="1">
    <citation type="submission" date="2024-01" db="EMBL/GenBank/DDBJ databases">
        <authorList>
            <person name="Waweru B."/>
        </authorList>
    </citation>
    <scope>NUCLEOTIDE SEQUENCE [LARGE SCALE GENOMIC DNA]</scope>
</reference>
<organism evidence="1 2">
    <name type="scientific">Dovyalis caffra</name>
    <dbReference type="NCBI Taxonomy" id="77055"/>
    <lineage>
        <taxon>Eukaryota</taxon>
        <taxon>Viridiplantae</taxon>
        <taxon>Streptophyta</taxon>
        <taxon>Embryophyta</taxon>
        <taxon>Tracheophyta</taxon>
        <taxon>Spermatophyta</taxon>
        <taxon>Magnoliopsida</taxon>
        <taxon>eudicotyledons</taxon>
        <taxon>Gunneridae</taxon>
        <taxon>Pentapetalae</taxon>
        <taxon>rosids</taxon>
        <taxon>fabids</taxon>
        <taxon>Malpighiales</taxon>
        <taxon>Salicaceae</taxon>
        <taxon>Flacourtieae</taxon>
        <taxon>Dovyalis</taxon>
    </lineage>
</organism>